<proteinExistence type="predicted"/>
<protein>
    <submittedName>
        <fullName evidence="2">Helix-turn-helix domain-containing protein</fullName>
    </submittedName>
</protein>
<reference evidence="2 3" key="1">
    <citation type="submission" date="2022-10" db="EMBL/GenBank/DDBJ databases">
        <title>Genomic of Burkholderia cepacia PN-1.</title>
        <authorList>
            <person name="Yang Y."/>
            <person name="Guan H."/>
            <person name="Huang J."/>
        </authorList>
    </citation>
    <scope>NUCLEOTIDE SEQUENCE [LARGE SCALE GENOMIC DNA]</scope>
    <source>
        <strain evidence="2 3">PN-1</strain>
    </source>
</reference>
<dbReference type="Pfam" id="PF01381">
    <property type="entry name" value="HTH_3"/>
    <property type="match status" value="1"/>
</dbReference>
<dbReference type="InterPro" id="IPR001387">
    <property type="entry name" value="Cro/C1-type_HTH"/>
</dbReference>
<dbReference type="Gene3D" id="1.10.260.40">
    <property type="entry name" value="lambda repressor-like DNA-binding domains"/>
    <property type="match status" value="1"/>
</dbReference>
<dbReference type="PROSITE" id="PS50943">
    <property type="entry name" value="HTH_CROC1"/>
    <property type="match status" value="1"/>
</dbReference>
<organism evidence="2 3">
    <name type="scientific">Burkholderia arboris</name>
    <dbReference type="NCBI Taxonomy" id="488730"/>
    <lineage>
        <taxon>Bacteria</taxon>
        <taxon>Pseudomonadati</taxon>
        <taxon>Pseudomonadota</taxon>
        <taxon>Betaproteobacteria</taxon>
        <taxon>Burkholderiales</taxon>
        <taxon>Burkholderiaceae</taxon>
        <taxon>Burkholderia</taxon>
        <taxon>Burkholderia cepacia complex</taxon>
    </lineage>
</organism>
<dbReference type="InterPro" id="IPR010982">
    <property type="entry name" value="Lambda_DNA-bd_dom_sf"/>
</dbReference>
<evidence type="ECO:0000259" key="1">
    <source>
        <dbReference type="PROSITE" id="PS50943"/>
    </source>
</evidence>
<dbReference type="EMBL" id="CP109821">
    <property type="protein sequence ID" value="XAE47655.1"/>
    <property type="molecule type" value="Genomic_DNA"/>
</dbReference>
<gene>
    <name evidence="2" type="ORF">OHZ10_15050</name>
</gene>
<dbReference type="CDD" id="cd00093">
    <property type="entry name" value="HTH_XRE"/>
    <property type="match status" value="1"/>
</dbReference>
<dbReference type="RefSeq" id="WP_229275766.1">
    <property type="nucleotide sequence ID" value="NZ_CP109821.1"/>
</dbReference>
<sequence length="87" mass="9787">MTQEELASRLEISNNYLSEIESGKKAHAITVDLLNRYASVFSVPVSSLMLFSEELESDKRSEKIRVAMAANVLKVLDWVAADDERRA</sequence>
<accession>A0ABZ3DF68</accession>
<evidence type="ECO:0000313" key="3">
    <source>
        <dbReference type="Proteomes" id="UP001448498"/>
    </source>
</evidence>
<evidence type="ECO:0000313" key="2">
    <source>
        <dbReference type="EMBL" id="XAE47655.1"/>
    </source>
</evidence>
<feature type="domain" description="HTH cro/C1-type" evidence="1">
    <location>
        <begin position="1"/>
        <end position="48"/>
    </location>
</feature>
<keyword evidence="3" id="KW-1185">Reference proteome</keyword>
<dbReference type="SUPFAM" id="SSF47413">
    <property type="entry name" value="lambda repressor-like DNA-binding domains"/>
    <property type="match status" value="1"/>
</dbReference>
<dbReference type="Proteomes" id="UP001448498">
    <property type="component" value="Chromosome 1"/>
</dbReference>
<name>A0ABZ3DF68_9BURK</name>